<dbReference type="Pfam" id="PF11684">
    <property type="entry name" value="DUF3280"/>
    <property type="match status" value="1"/>
</dbReference>
<dbReference type="InterPro" id="IPR021698">
    <property type="entry name" value="DUF3280"/>
</dbReference>
<dbReference type="EMBL" id="JAEKJZ010000006">
    <property type="protein sequence ID" value="MBN9673338.1"/>
    <property type="molecule type" value="Genomic_DNA"/>
</dbReference>
<proteinExistence type="predicted"/>
<evidence type="ECO:0000313" key="2">
    <source>
        <dbReference type="Proteomes" id="UP000664096"/>
    </source>
</evidence>
<gene>
    <name evidence="1" type="ORF">JF539_23465</name>
</gene>
<evidence type="ECO:0000313" key="1">
    <source>
        <dbReference type="EMBL" id="MBN9673338.1"/>
    </source>
</evidence>
<organism evidence="1 2">
    <name type="scientific">Roseibium aggregatum</name>
    <dbReference type="NCBI Taxonomy" id="187304"/>
    <lineage>
        <taxon>Bacteria</taxon>
        <taxon>Pseudomonadati</taxon>
        <taxon>Pseudomonadota</taxon>
        <taxon>Alphaproteobacteria</taxon>
        <taxon>Hyphomicrobiales</taxon>
        <taxon>Stappiaceae</taxon>
        <taxon>Roseibium</taxon>
    </lineage>
</organism>
<comment type="caution">
    <text evidence="1">The sequence shown here is derived from an EMBL/GenBank/DDBJ whole genome shotgun (WGS) entry which is preliminary data.</text>
</comment>
<dbReference type="Proteomes" id="UP000664096">
    <property type="component" value="Unassembled WGS sequence"/>
</dbReference>
<dbReference type="AlphaFoldDB" id="A0A939EI14"/>
<protein>
    <submittedName>
        <fullName evidence="1">DUF3280 domain-containing protein</fullName>
    </submittedName>
</protein>
<accession>A0A939EI14</accession>
<sequence>MLRVLTTIIAVFWSAIAYGTPYPVLEKNSELAVLGFSFVDMSTEGAYNGARDDQTARVQLLNTALRDRLSQEGFTVLSNEPIAEALDAIKNPARCNNCELKLARELGARYVVVGEIRKISNLILSISLVMREAETGVMVRALAVDIRSNTDKSWLRGLNYILKNHFFKQ</sequence>
<name>A0A939EI14_9HYPH</name>
<reference evidence="1" key="1">
    <citation type="submission" date="2020-12" db="EMBL/GenBank/DDBJ databases">
        <title>Oil enriched cultivation method for isolating marine PHA-producing bacteria.</title>
        <authorList>
            <person name="Zheng W."/>
            <person name="Yu S."/>
            <person name="Huang Y."/>
        </authorList>
    </citation>
    <scope>NUCLEOTIDE SEQUENCE</scope>
    <source>
        <strain evidence="1">SY-2-12</strain>
    </source>
</reference>